<dbReference type="InterPro" id="IPR055941">
    <property type="entry name" value="DUF7519"/>
</dbReference>
<name>A0A8U0HPW7_9EURY</name>
<evidence type="ECO:0000313" key="2">
    <source>
        <dbReference type="EMBL" id="UPV72917.1"/>
    </source>
</evidence>
<dbReference type="EMBL" id="CP096659">
    <property type="protein sequence ID" value="UPV72917.1"/>
    <property type="molecule type" value="Genomic_DNA"/>
</dbReference>
<keyword evidence="3" id="KW-1185">Reference proteome</keyword>
<accession>A0A8U0HPW7</accession>
<evidence type="ECO:0000256" key="1">
    <source>
        <dbReference type="SAM" id="Phobius"/>
    </source>
</evidence>
<feature type="transmembrane region" description="Helical" evidence="1">
    <location>
        <begin position="147"/>
        <end position="164"/>
    </location>
</feature>
<feature type="transmembrane region" description="Helical" evidence="1">
    <location>
        <begin position="120"/>
        <end position="141"/>
    </location>
</feature>
<dbReference type="RefSeq" id="WP_248648976.1">
    <property type="nucleotide sequence ID" value="NZ_CP096659.1"/>
</dbReference>
<proteinExistence type="predicted"/>
<dbReference type="AlphaFoldDB" id="A0A8U0HPW7"/>
<keyword evidence="1" id="KW-0472">Membrane</keyword>
<dbReference type="Pfam" id="PF24363">
    <property type="entry name" value="DUF7519"/>
    <property type="match status" value="1"/>
</dbReference>
<dbReference type="GeneID" id="72185570"/>
<organism evidence="2 3">
    <name type="scientific">Halorussus limi</name>
    <dbReference type="NCBI Taxonomy" id="2938695"/>
    <lineage>
        <taxon>Archaea</taxon>
        <taxon>Methanobacteriati</taxon>
        <taxon>Methanobacteriota</taxon>
        <taxon>Stenosarchaea group</taxon>
        <taxon>Halobacteria</taxon>
        <taxon>Halobacteriales</taxon>
        <taxon>Haladaptataceae</taxon>
        <taxon>Halorussus</taxon>
    </lineage>
</organism>
<keyword evidence="1" id="KW-1133">Transmembrane helix</keyword>
<sequence>MTREIDRSPARLSSALAVSAAALAAGTSALTTSTGLALGVAGFAVVALGVVRGSRRAITLGATVLLVGALVGGLFSGAPYFLLPGVIATVLAWDFAEQAINVGEQLGREADTTQLEVTHAAASTVVGVGAGALGYGIYLVASGGQPVPALVFLLLAAVVLTSALRN</sequence>
<feature type="transmembrane region" description="Helical" evidence="1">
    <location>
        <begin position="34"/>
        <end position="51"/>
    </location>
</feature>
<dbReference type="Proteomes" id="UP000830729">
    <property type="component" value="Chromosome"/>
</dbReference>
<reference evidence="2 3" key="1">
    <citation type="submission" date="2022-04" db="EMBL/GenBank/DDBJ databases">
        <title>Diverse halophilic archaea isolated from saline environments.</title>
        <authorList>
            <person name="Cui H.-L."/>
        </authorList>
    </citation>
    <scope>NUCLEOTIDE SEQUENCE [LARGE SCALE GENOMIC DNA]</scope>
    <source>
        <strain evidence="2 3">XZYJT49</strain>
    </source>
</reference>
<gene>
    <name evidence="2" type="ORF">M0R89_10185</name>
</gene>
<evidence type="ECO:0000313" key="3">
    <source>
        <dbReference type="Proteomes" id="UP000830729"/>
    </source>
</evidence>
<feature type="transmembrane region" description="Helical" evidence="1">
    <location>
        <begin position="58"/>
        <end position="75"/>
    </location>
</feature>
<keyword evidence="1" id="KW-0812">Transmembrane</keyword>
<dbReference type="KEGG" id="halx:M0R89_10185"/>
<protein>
    <submittedName>
        <fullName evidence="2">Uncharacterized protein</fullName>
    </submittedName>
</protein>